<keyword evidence="1" id="KW-1133">Transmembrane helix</keyword>
<dbReference type="Proteomes" id="UP000285376">
    <property type="component" value="Unassembled WGS sequence"/>
</dbReference>
<reference evidence="2 3" key="1">
    <citation type="submission" date="2018-08" db="EMBL/GenBank/DDBJ databases">
        <title>Whole genome sequence analysis of Dermacoccus abyssi bacteria isolated from Deep Mariana trench Micromonospora spp reveals genes involved in the environmental adaptation and production of secondary metabolites.</title>
        <authorList>
            <person name="Abdel-Mageed W.M."/>
            <person name="Lehri B."/>
            <person name="Nouioui I."/>
            <person name="Goodfellow I."/>
            <person name="Jaspars M."/>
            <person name="Karlyshev A."/>
        </authorList>
    </citation>
    <scope>NUCLEOTIDE SEQUENCE [LARGE SCALE GENOMIC DNA]</scope>
    <source>
        <strain evidence="2 3">MT1.1</strain>
    </source>
</reference>
<keyword evidence="1" id="KW-0472">Membrane</keyword>
<dbReference type="Gene3D" id="3.10.350.10">
    <property type="entry name" value="LysM domain"/>
    <property type="match status" value="1"/>
</dbReference>
<evidence type="ECO:0000313" key="3">
    <source>
        <dbReference type="Proteomes" id="UP000285376"/>
    </source>
</evidence>
<organism evidence="2 3">
    <name type="scientific">Dermacoccus abyssi</name>
    <dbReference type="NCBI Taxonomy" id="322596"/>
    <lineage>
        <taxon>Bacteria</taxon>
        <taxon>Bacillati</taxon>
        <taxon>Actinomycetota</taxon>
        <taxon>Actinomycetes</taxon>
        <taxon>Micrococcales</taxon>
        <taxon>Dermacoccaceae</taxon>
        <taxon>Dermacoccus</taxon>
    </lineage>
</organism>
<dbReference type="InterPro" id="IPR018392">
    <property type="entry name" value="LysM"/>
</dbReference>
<sequence length="270" mass="27187">MMTTHTTAGERRLAATFACGASAVCFGGAVWAAVHLLGTRAQQTTDEAVASVFVALASACLVRLAWVCGAAALDILATPGSRPEPGAHGSTERAHRNPARARAASLFLALAALVGSGAAAASATPVAGVSVTATTQAPSPDFAPQVPDGSPSATPDFAIPPTSDSHTVPQECRSAPEPGWVPSSRAADAHSCRLVVPSGRAAETGTHVVLRGQNLWSIAAAHLPEGAPAELVADAVGTWIQANPDLRANPDVIQVGDVLRVPGATVGALR</sequence>
<name>A0A417Z4G6_9MICO</name>
<dbReference type="EMBL" id="QWLM01000010">
    <property type="protein sequence ID" value="RHW45371.1"/>
    <property type="molecule type" value="Genomic_DNA"/>
</dbReference>
<accession>A0A417Z4G6</accession>
<dbReference type="CDD" id="cd00118">
    <property type="entry name" value="LysM"/>
    <property type="match status" value="1"/>
</dbReference>
<dbReference type="InterPro" id="IPR036779">
    <property type="entry name" value="LysM_dom_sf"/>
</dbReference>
<dbReference type="RefSeq" id="WP_118913680.1">
    <property type="nucleotide sequence ID" value="NZ_CBCRVH010000007.1"/>
</dbReference>
<gene>
    <name evidence="2" type="ORF">D1832_09695</name>
</gene>
<keyword evidence="1" id="KW-0812">Transmembrane</keyword>
<feature type="transmembrane region" description="Helical" evidence="1">
    <location>
        <begin position="48"/>
        <end position="73"/>
    </location>
</feature>
<feature type="transmembrane region" description="Helical" evidence="1">
    <location>
        <begin position="103"/>
        <end position="123"/>
    </location>
</feature>
<proteinExistence type="predicted"/>
<comment type="caution">
    <text evidence="2">The sequence shown here is derived from an EMBL/GenBank/DDBJ whole genome shotgun (WGS) entry which is preliminary data.</text>
</comment>
<evidence type="ECO:0000313" key="2">
    <source>
        <dbReference type="EMBL" id="RHW45371.1"/>
    </source>
</evidence>
<evidence type="ECO:0000256" key="1">
    <source>
        <dbReference type="SAM" id="Phobius"/>
    </source>
</evidence>
<protein>
    <submittedName>
        <fullName evidence="2">LysM domain-containing protein</fullName>
    </submittedName>
</protein>
<dbReference type="AlphaFoldDB" id="A0A417Z4G6"/>